<dbReference type="EnsemblPlants" id="TuG1812G0400001681.01.T03">
    <property type="protein sequence ID" value="TuG1812G0400001681.01.T03.cds365114"/>
    <property type="gene ID" value="TuG1812G0400001681.01"/>
</dbReference>
<feature type="compositionally biased region" description="Pro residues" evidence="1">
    <location>
        <begin position="35"/>
        <end position="48"/>
    </location>
</feature>
<proteinExistence type="predicted"/>
<dbReference type="EnsemblPlants" id="TuG1812G0400001681.01.T02">
    <property type="protein sequence ID" value="TuG1812G0400001681.01.T02.cds365114"/>
    <property type="gene ID" value="TuG1812G0400001681.01"/>
</dbReference>
<protein>
    <submittedName>
        <fullName evidence="2">Uncharacterized protein</fullName>
    </submittedName>
</protein>
<dbReference type="EnsemblPlants" id="TuG1812G0400001681.01.T06">
    <property type="protein sequence ID" value="TuG1812G0400001681.01.T06.cds365114"/>
    <property type="gene ID" value="TuG1812G0400001681.01"/>
</dbReference>
<dbReference type="Gramene" id="TuG1812G0400001681.01.T04">
    <property type="protein sequence ID" value="TuG1812G0400001681.01.T04.cds365114"/>
    <property type="gene ID" value="TuG1812G0400001681.01"/>
</dbReference>
<dbReference type="Gramene" id="TuG1812G0400001681.01.T02">
    <property type="protein sequence ID" value="TuG1812G0400001681.01.T02.cds365114"/>
    <property type="gene ID" value="TuG1812G0400001681.01"/>
</dbReference>
<evidence type="ECO:0000313" key="2">
    <source>
        <dbReference type="EnsemblPlants" id="TuG1812G0400001681.01.T02.cds365114"/>
    </source>
</evidence>
<sequence>AHLLARFGVVPTQPPLHQPSSLSPIPFSRTNPSNRQPPHPHSSQPPPACFLLLNPPALVTPLLPHLTHLDESEACGHGGEVLRRRLEPPGRGRPDGSVPVGARRKERM</sequence>
<keyword evidence="3" id="KW-1185">Reference proteome</keyword>
<name>A0A8R7Q4I9_TRIUA</name>
<dbReference type="Proteomes" id="UP000015106">
    <property type="component" value="Chromosome 4"/>
</dbReference>
<feature type="region of interest" description="Disordered" evidence="1">
    <location>
        <begin position="1"/>
        <end position="49"/>
    </location>
</feature>
<evidence type="ECO:0000256" key="1">
    <source>
        <dbReference type="SAM" id="MobiDB-lite"/>
    </source>
</evidence>
<accession>A0A8R7Q4I9</accession>
<feature type="region of interest" description="Disordered" evidence="1">
    <location>
        <begin position="73"/>
        <end position="108"/>
    </location>
</feature>
<dbReference type="Gramene" id="TuG1812G0400001681.01.T03">
    <property type="protein sequence ID" value="TuG1812G0400001681.01.T03.cds365114"/>
    <property type="gene ID" value="TuG1812G0400001681.01"/>
</dbReference>
<dbReference type="Gramene" id="TuG1812G0400001681.01.T06">
    <property type="protein sequence ID" value="TuG1812G0400001681.01.T06.cds365114"/>
    <property type="gene ID" value="TuG1812G0400001681.01"/>
</dbReference>
<dbReference type="AlphaFoldDB" id="A0A8R7Q4I9"/>
<dbReference type="EnsemblPlants" id="TuG1812G0400001681.01.T04">
    <property type="protein sequence ID" value="TuG1812G0400001681.01.T04.cds365114"/>
    <property type="gene ID" value="TuG1812G0400001681.01"/>
</dbReference>
<dbReference type="Gramene" id="TuG1812G0400001681.01.T05">
    <property type="protein sequence ID" value="TuG1812G0400001681.01.T05.cds365114"/>
    <property type="gene ID" value="TuG1812G0400001681.01"/>
</dbReference>
<dbReference type="EnsemblPlants" id="TuG1812G0400001681.01.T05">
    <property type="protein sequence ID" value="TuG1812G0400001681.01.T05.cds365114"/>
    <property type="gene ID" value="TuG1812G0400001681.01"/>
</dbReference>
<evidence type="ECO:0000313" key="3">
    <source>
        <dbReference type="Proteomes" id="UP000015106"/>
    </source>
</evidence>
<feature type="compositionally biased region" description="Basic and acidic residues" evidence="1">
    <location>
        <begin position="80"/>
        <end position="94"/>
    </location>
</feature>
<reference evidence="3" key="1">
    <citation type="journal article" date="2013" name="Nature">
        <title>Draft genome of the wheat A-genome progenitor Triticum urartu.</title>
        <authorList>
            <person name="Ling H.Q."/>
            <person name="Zhao S."/>
            <person name="Liu D."/>
            <person name="Wang J."/>
            <person name="Sun H."/>
            <person name="Zhang C."/>
            <person name="Fan H."/>
            <person name="Li D."/>
            <person name="Dong L."/>
            <person name="Tao Y."/>
            <person name="Gao C."/>
            <person name="Wu H."/>
            <person name="Li Y."/>
            <person name="Cui Y."/>
            <person name="Guo X."/>
            <person name="Zheng S."/>
            <person name="Wang B."/>
            <person name="Yu K."/>
            <person name="Liang Q."/>
            <person name="Yang W."/>
            <person name="Lou X."/>
            <person name="Chen J."/>
            <person name="Feng M."/>
            <person name="Jian J."/>
            <person name="Zhang X."/>
            <person name="Luo G."/>
            <person name="Jiang Y."/>
            <person name="Liu J."/>
            <person name="Wang Z."/>
            <person name="Sha Y."/>
            <person name="Zhang B."/>
            <person name="Wu H."/>
            <person name="Tang D."/>
            <person name="Shen Q."/>
            <person name="Xue P."/>
            <person name="Zou S."/>
            <person name="Wang X."/>
            <person name="Liu X."/>
            <person name="Wang F."/>
            <person name="Yang Y."/>
            <person name="An X."/>
            <person name="Dong Z."/>
            <person name="Zhang K."/>
            <person name="Zhang X."/>
            <person name="Luo M.C."/>
            <person name="Dvorak J."/>
            <person name="Tong Y."/>
            <person name="Wang J."/>
            <person name="Yang H."/>
            <person name="Li Z."/>
            <person name="Wang D."/>
            <person name="Zhang A."/>
            <person name="Wang J."/>
        </authorList>
    </citation>
    <scope>NUCLEOTIDE SEQUENCE</scope>
    <source>
        <strain evidence="3">cv. G1812</strain>
    </source>
</reference>
<organism evidence="2 3">
    <name type="scientific">Triticum urartu</name>
    <name type="common">Red wild einkorn</name>
    <name type="synonym">Crithodium urartu</name>
    <dbReference type="NCBI Taxonomy" id="4572"/>
    <lineage>
        <taxon>Eukaryota</taxon>
        <taxon>Viridiplantae</taxon>
        <taxon>Streptophyta</taxon>
        <taxon>Embryophyta</taxon>
        <taxon>Tracheophyta</taxon>
        <taxon>Spermatophyta</taxon>
        <taxon>Magnoliopsida</taxon>
        <taxon>Liliopsida</taxon>
        <taxon>Poales</taxon>
        <taxon>Poaceae</taxon>
        <taxon>BOP clade</taxon>
        <taxon>Pooideae</taxon>
        <taxon>Triticodae</taxon>
        <taxon>Triticeae</taxon>
        <taxon>Triticinae</taxon>
        <taxon>Triticum</taxon>
    </lineage>
</organism>
<reference evidence="2" key="2">
    <citation type="submission" date="2018-03" db="EMBL/GenBank/DDBJ databases">
        <title>The Triticum urartu genome reveals the dynamic nature of wheat genome evolution.</title>
        <authorList>
            <person name="Ling H."/>
            <person name="Ma B."/>
            <person name="Shi X."/>
            <person name="Liu H."/>
            <person name="Dong L."/>
            <person name="Sun H."/>
            <person name="Cao Y."/>
            <person name="Gao Q."/>
            <person name="Zheng S."/>
            <person name="Li Y."/>
            <person name="Yu Y."/>
            <person name="Du H."/>
            <person name="Qi M."/>
            <person name="Li Y."/>
            <person name="Yu H."/>
            <person name="Cui Y."/>
            <person name="Wang N."/>
            <person name="Chen C."/>
            <person name="Wu H."/>
            <person name="Zhao Y."/>
            <person name="Zhang J."/>
            <person name="Li Y."/>
            <person name="Zhou W."/>
            <person name="Zhang B."/>
            <person name="Hu W."/>
            <person name="Eijk M."/>
            <person name="Tang J."/>
            <person name="Witsenboer H."/>
            <person name="Zhao S."/>
            <person name="Li Z."/>
            <person name="Zhang A."/>
            <person name="Wang D."/>
            <person name="Liang C."/>
        </authorList>
    </citation>
    <scope>NUCLEOTIDE SEQUENCE [LARGE SCALE GENOMIC DNA]</scope>
    <source>
        <strain evidence="2">cv. G1812</strain>
    </source>
</reference>
<reference evidence="2" key="3">
    <citation type="submission" date="2022-06" db="UniProtKB">
        <authorList>
            <consortium name="EnsemblPlants"/>
        </authorList>
    </citation>
    <scope>IDENTIFICATION</scope>
</reference>